<dbReference type="GO" id="GO:0003825">
    <property type="term" value="F:alpha,alpha-trehalose-phosphate synthase (UDP-forming) activity"/>
    <property type="evidence" value="ECO:0007669"/>
    <property type="project" value="TreeGrafter"/>
</dbReference>
<proteinExistence type="predicted"/>
<dbReference type="Proteomes" id="UP000017840">
    <property type="component" value="Unassembled WGS sequence"/>
</dbReference>
<keyword evidence="2" id="KW-1185">Reference proteome</keyword>
<dbReference type="SUPFAM" id="SSF53756">
    <property type="entry name" value="UDP-Glycosyltransferase/glycogen phosphorylase"/>
    <property type="match status" value="1"/>
</dbReference>
<evidence type="ECO:0000313" key="1">
    <source>
        <dbReference type="EMBL" id="ESP86947.1"/>
    </source>
</evidence>
<name>V4IUS2_9EURY</name>
<comment type="caution">
    <text evidence="1">The sequence shown here is derived from an EMBL/GenBank/DDBJ whole genome shotgun (WGS) entry which is preliminary data.</text>
</comment>
<dbReference type="eggNOG" id="arCOG02831">
    <property type="taxonomic scope" value="Archaea"/>
</dbReference>
<dbReference type="PATRIC" id="fig|1324957.4.peg.3421"/>
<dbReference type="AlphaFoldDB" id="V4IUS2"/>
<dbReference type="Gene3D" id="3.40.50.2000">
    <property type="entry name" value="Glycogen Phosphorylase B"/>
    <property type="match status" value="2"/>
</dbReference>
<reference evidence="1 2" key="1">
    <citation type="journal article" date="2013" name="Genome Announc.">
        <title>Draft Genome Sequence of 'Candidatus Halobonum tyrrellensis' Strain G22, Isolated from the Hypersaline Waters of Lake Tyrrell, Australia.</title>
        <authorList>
            <person name="Ugalde J.A."/>
            <person name="Narasingarao P."/>
            <person name="Kuo S."/>
            <person name="Podell S."/>
            <person name="Allen E.E."/>
        </authorList>
    </citation>
    <scope>NUCLEOTIDE SEQUENCE [LARGE SCALE GENOMIC DNA]</scope>
    <source>
        <strain evidence="1 2">G22</strain>
    </source>
</reference>
<dbReference type="Pfam" id="PF00982">
    <property type="entry name" value="Glyco_transf_20"/>
    <property type="match status" value="1"/>
</dbReference>
<protein>
    <submittedName>
        <fullName evidence="1">Alpha,alpha-trehalose-phosphate synthase</fullName>
    </submittedName>
</protein>
<evidence type="ECO:0000313" key="2">
    <source>
        <dbReference type="Proteomes" id="UP000017840"/>
    </source>
</evidence>
<dbReference type="InterPro" id="IPR001830">
    <property type="entry name" value="Glyco_trans_20"/>
</dbReference>
<sequence>MNQTHGGGSEWTAEGTPGAVDWSAEDMVVVSNRQPFRHDYDEDGEVVVDRPTGGLTAGLSAAVRDSGGTWVAWGDGTADRDVVDENDCVSVPPEADEGDGYTLRRVWLSDEQVEQYYEGFANQVLWPLCHSTMSLVRDDPAYWERYAEVNELFADAVADHARPGGVVWLQDYHFGVAPGLLRDRIPDSTALAQFWHIPWPSWDVFRTCPNGEEVLAGLLGNDLLGFHVPRYCENFVECVEESLDEARVDRERGRIVYDGEVTTLGAFPMGVPVDDIRERASADEARDAAAAFLDEKGVDENNKVVLGVDRLDYTKGIPERLDALERLFDDQPDLRGEVTYVQLGTESRSNIPAYQDLQERVQQRVDEVNERFATDDWTPVVYTTEYVTNETLYGLYRRADVGFVTPLRDGMNLVAQEYVAAQGDGDGVLVLSDQAGAFDYLGEYAVGVTPQDATDTAEGLADALRMAPPERRWRTRALQRRVEANDIDTWMRTAFGAIQAVERRTDAPVGASTSDAGESES</sequence>
<dbReference type="CDD" id="cd03788">
    <property type="entry name" value="GT20_TPS"/>
    <property type="match status" value="1"/>
</dbReference>
<dbReference type="STRING" id="1324957.K933_16842"/>
<dbReference type="PANTHER" id="PTHR10788">
    <property type="entry name" value="TREHALOSE-6-PHOSPHATE SYNTHASE"/>
    <property type="match status" value="1"/>
</dbReference>
<accession>V4IUS2</accession>
<dbReference type="PANTHER" id="PTHR10788:SF106">
    <property type="entry name" value="BCDNA.GH08860"/>
    <property type="match status" value="1"/>
</dbReference>
<dbReference type="RefSeq" id="WP_023395935.1">
    <property type="nucleotide sequence ID" value="NZ_ASGZ01000068.1"/>
</dbReference>
<dbReference type="OrthoDB" id="79955at2157"/>
<dbReference type="GO" id="GO:0005992">
    <property type="term" value="P:trehalose biosynthetic process"/>
    <property type="evidence" value="ECO:0007669"/>
    <property type="project" value="InterPro"/>
</dbReference>
<gene>
    <name evidence="1" type="ORF">K933_16842</name>
</gene>
<dbReference type="EMBL" id="ASGZ01000068">
    <property type="protein sequence ID" value="ESP86947.1"/>
    <property type="molecule type" value="Genomic_DNA"/>
</dbReference>
<organism evidence="1 2">
    <name type="scientific">Candidatus Halobonum tyrrellensis G22</name>
    <dbReference type="NCBI Taxonomy" id="1324957"/>
    <lineage>
        <taxon>Archaea</taxon>
        <taxon>Methanobacteriati</taxon>
        <taxon>Methanobacteriota</taxon>
        <taxon>Stenosarchaea group</taxon>
        <taxon>Halobacteria</taxon>
        <taxon>Halobacteriales</taxon>
        <taxon>Haloferacaceae</taxon>
        <taxon>Candidatus Halobonum</taxon>
    </lineage>
</organism>